<proteinExistence type="inferred from homology"/>
<comment type="similarity">
    <text evidence="2">Belongs to the binding-protein-dependent transport system permease family. HisMQ subfamily.</text>
</comment>
<accession>A0AAU7Q784</accession>
<keyword evidence="4" id="KW-1003">Cell membrane</keyword>
<evidence type="ECO:0000259" key="11">
    <source>
        <dbReference type="PROSITE" id="PS50928"/>
    </source>
</evidence>
<feature type="transmembrane region" description="Helical" evidence="10">
    <location>
        <begin position="37"/>
        <end position="61"/>
    </location>
</feature>
<evidence type="ECO:0000256" key="6">
    <source>
        <dbReference type="ARBA" id="ARBA00022692"/>
    </source>
</evidence>
<evidence type="ECO:0000256" key="4">
    <source>
        <dbReference type="ARBA" id="ARBA00022475"/>
    </source>
</evidence>
<evidence type="ECO:0000313" key="12">
    <source>
        <dbReference type="EMBL" id="XBS68914.1"/>
    </source>
</evidence>
<dbReference type="PANTHER" id="PTHR30614">
    <property type="entry name" value="MEMBRANE COMPONENT OF AMINO ACID ABC TRANSPORTER"/>
    <property type="match status" value="1"/>
</dbReference>
<evidence type="ECO:0000256" key="1">
    <source>
        <dbReference type="ARBA" id="ARBA00004429"/>
    </source>
</evidence>
<evidence type="ECO:0000256" key="5">
    <source>
        <dbReference type="ARBA" id="ARBA00022519"/>
    </source>
</evidence>
<keyword evidence="9 10" id="KW-0472">Membrane</keyword>
<dbReference type="PANTHER" id="PTHR30614:SF0">
    <property type="entry name" value="L-CYSTINE TRANSPORT SYSTEM PERMEASE PROTEIN TCYL"/>
    <property type="match status" value="1"/>
</dbReference>
<keyword evidence="3 10" id="KW-0813">Transport</keyword>
<dbReference type="Pfam" id="PF00528">
    <property type="entry name" value="BPD_transp_1"/>
    <property type="match status" value="1"/>
</dbReference>
<evidence type="ECO:0000256" key="7">
    <source>
        <dbReference type="ARBA" id="ARBA00022970"/>
    </source>
</evidence>
<dbReference type="GO" id="GO:0006865">
    <property type="term" value="P:amino acid transport"/>
    <property type="evidence" value="ECO:0007669"/>
    <property type="project" value="UniProtKB-KW"/>
</dbReference>
<feature type="transmembrane region" description="Helical" evidence="10">
    <location>
        <begin position="186"/>
        <end position="204"/>
    </location>
</feature>
<keyword evidence="7" id="KW-0029">Amino-acid transport</keyword>
<comment type="subcellular location">
    <subcellularLocation>
        <location evidence="1">Cell inner membrane</location>
        <topology evidence="1">Multi-pass membrane protein</topology>
    </subcellularLocation>
    <subcellularLocation>
        <location evidence="10">Cell membrane</location>
        <topology evidence="10">Multi-pass membrane protein</topology>
    </subcellularLocation>
</comment>
<evidence type="ECO:0000256" key="10">
    <source>
        <dbReference type="RuleBase" id="RU363032"/>
    </source>
</evidence>
<organism evidence="12">
    <name type="scientific">Acerihabitans sp. KWT182</name>
    <dbReference type="NCBI Taxonomy" id="3157919"/>
    <lineage>
        <taxon>Bacteria</taxon>
        <taxon>Pseudomonadati</taxon>
        <taxon>Pseudomonadota</taxon>
        <taxon>Gammaproteobacteria</taxon>
        <taxon>Enterobacterales</taxon>
        <taxon>Pectobacteriaceae</taxon>
        <taxon>Acerihabitans</taxon>
    </lineage>
</organism>
<dbReference type="CDD" id="cd06261">
    <property type="entry name" value="TM_PBP2"/>
    <property type="match status" value="1"/>
</dbReference>
<keyword evidence="6 10" id="KW-0812">Transmembrane</keyword>
<dbReference type="SUPFAM" id="SSF161098">
    <property type="entry name" value="MetI-like"/>
    <property type="match status" value="1"/>
</dbReference>
<dbReference type="AlphaFoldDB" id="A0AAU7Q784"/>
<dbReference type="GO" id="GO:0043190">
    <property type="term" value="C:ATP-binding cassette (ABC) transporter complex"/>
    <property type="evidence" value="ECO:0007669"/>
    <property type="project" value="InterPro"/>
</dbReference>
<dbReference type="NCBIfam" id="TIGR01726">
    <property type="entry name" value="HEQRo_perm_3TM"/>
    <property type="match status" value="1"/>
</dbReference>
<dbReference type="InterPro" id="IPR043429">
    <property type="entry name" value="ArtM/GltK/GlnP/TcyL/YhdX-like"/>
</dbReference>
<dbReference type="InterPro" id="IPR010065">
    <property type="entry name" value="AA_ABC_transptr_permease_3TM"/>
</dbReference>
<dbReference type="Gene3D" id="1.10.3720.10">
    <property type="entry name" value="MetI-like"/>
    <property type="match status" value="1"/>
</dbReference>
<dbReference type="PROSITE" id="PS50928">
    <property type="entry name" value="ABC_TM1"/>
    <property type="match status" value="1"/>
</dbReference>
<dbReference type="InterPro" id="IPR035906">
    <property type="entry name" value="MetI-like_sf"/>
</dbReference>
<keyword evidence="8 10" id="KW-1133">Transmembrane helix</keyword>
<evidence type="ECO:0000256" key="3">
    <source>
        <dbReference type="ARBA" id="ARBA00022448"/>
    </source>
</evidence>
<dbReference type="GO" id="GO:0022857">
    <property type="term" value="F:transmembrane transporter activity"/>
    <property type="evidence" value="ECO:0007669"/>
    <property type="project" value="InterPro"/>
</dbReference>
<keyword evidence="5" id="KW-0997">Cell inner membrane</keyword>
<feature type="transmembrane region" description="Helical" evidence="10">
    <location>
        <begin position="210"/>
        <end position="231"/>
    </location>
</feature>
<evidence type="ECO:0000256" key="2">
    <source>
        <dbReference type="ARBA" id="ARBA00010072"/>
    </source>
</evidence>
<evidence type="ECO:0000256" key="8">
    <source>
        <dbReference type="ARBA" id="ARBA00022989"/>
    </source>
</evidence>
<protein>
    <submittedName>
        <fullName evidence="12">ABC transporter permease subunit</fullName>
    </submittedName>
</protein>
<dbReference type="EMBL" id="CP157947">
    <property type="protein sequence ID" value="XBS68914.1"/>
    <property type="molecule type" value="Genomic_DNA"/>
</dbReference>
<name>A0AAU7Q784_9GAMM</name>
<reference evidence="12" key="1">
    <citation type="submission" date="2024-06" db="EMBL/GenBank/DDBJ databases">
        <authorList>
            <person name="Coelho C."/>
            <person name="Bento M."/>
            <person name="Garcia E."/>
            <person name="Camelo A."/>
            <person name="Brandao I."/>
            <person name="Espirito Santo C."/>
            <person name="Trovao J."/>
            <person name="Verissimo A."/>
            <person name="Costa J."/>
            <person name="Tiago I."/>
        </authorList>
    </citation>
    <scope>NUCLEOTIDE SEQUENCE</scope>
    <source>
        <strain evidence="12">KWT182</strain>
    </source>
</reference>
<dbReference type="InterPro" id="IPR000515">
    <property type="entry name" value="MetI-like"/>
</dbReference>
<feature type="domain" description="ABC transmembrane type-1" evidence="11">
    <location>
        <begin position="36"/>
        <end position="229"/>
    </location>
</feature>
<sequence length="246" mass="27131">MIQSFLAHLVAWLRPLGLNYAFVLDPIDRAAFIASTWVSLKLCLLTIPLSLLIGVLIAAAMTRQSRWIVAPAGAFVELIRNTPALVQLYCAFLVLNMLISQKMANGASPITPLMWVVLVVAVHKAVFHAEALRAGIGAVSPITLEASRSLAFTPRQTFWYVQLPLAVRFALPSLINNLVDLVKMTAIASAIAVGDVTYASIMIWSQRDNVLELLLLILIWFGLLTWLVSVAGRRLERRLRMPGYGQ</sequence>
<gene>
    <name evidence="12" type="ORF">ABK905_20490</name>
</gene>
<evidence type="ECO:0000256" key="9">
    <source>
        <dbReference type="ARBA" id="ARBA00023136"/>
    </source>
</evidence>